<dbReference type="RefSeq" id="WP_008263563.1">
    <property type="nucleotide sequence ID" value="NZ_CP048751.1"/>
</dbReference>
<proteinExistence type="predicted"/>
<organism evidence="2 3">
    <name type="scientific">Brevundimonas mediterranea</name>
    <dbReference type="NCBI Taxonomy" id="74329"/>
    <lineage>
        <taxon>Bacteria</taxon>
        <taxon>Pseudomonadati</taxon>
        <taxon>Pseudomonadota</taxon>
        <taxon>Alphaproteobacteria</taxon>
        <taxon>Caulobacterales</taxon>
        <taxon>Caulobacteraceae</taxon>
        <taxon>Brevundimonas</taxon>
    </lineage>
</organism>
<keyword evidence="3" id="KW-1185">Reference proteome</keyword>
<accession>A0A6G7EKY2</accession>
<evidence type="ECO:0000313" key="3">
    <source>
        <dbReference type="Proteomes" id="UP000289220"/>
    </source>
</evidence>
<dbReference type="Proteomes" id="UP000289220">
    <property type="component" value="Unassembled WGS sequence"/>
</dbReference>
<reference evidence="1 4" key="2">
    <citation type="submission" date="2020-01" db="EMBL/GenBank/DDBJ databases">
        <authorList>
            <person name="Wang S."/>
        </authorList>
    </citation>
    <scope>NUCLEOTIDE SEQUENCE [LARGE SCALE GENOMIC DNA]</scope>
    <source>
        <strain evidence="1 4">D151-2-6</strain>
    </source>
</reference>
<evidence type="ECO:0000313" key="4">
    <source>
        <dbReference type="Proteomes" id="UP000501325"/>
    </source>
</evidence>
<name>A0A6G7EKY2_9CAUL</name>
<dbReference type="Proteomes" id="UP000501325">
    <property type="component" value="Chromosome"/>
</dbReference>
<dbReference type="AlphaFoldDB" id="A0A6G7EKY2"/>
<dbReference type="EMBL" id="UXHF01000009">
    <property type="protein sequence ID" value="VDC52062.1"/>
    <property type="molecule type" value="Genomic_DNA"/>
</dbReference>
<sequence>MTQTSHFQQLVAAALAQQTPHRLLFVFAAVALPDAPTPEQRERHRLGRGGTLTPLMCVDKAPEDLAGFDVFAAEAATAGPPWGLVFAAALAGRDGYAPAKPDIDRALENMVEAVNTGAIQRFLAFDTAGDPVVFD</sequence>
<evidence type="ECO:0000313" key="1">
    <source>
        <dbReference type="EMBL" id="QIH74012.1"/>
    </source>
</evidence>
<gene>
    <name evidence="2" type="ORF">BREV_BREV_00726</name>
    <name evidence="1" type="ORF">GYM46_14270</name>
</gene>
<dbReference type="EMBL" id="CP048751">
    <property type="protein sequence ID" value="QIH74012.1"/>
    <property type="molecule type" value="Genomic_DNA"/>
</dbReference>
<dbReference type="KEGG" id="bmed:GYM46_14270"/>
<protein>
    <submittedName>
        <fullName evidence="1">Ribonucleotide reductase subunit alpha</fullName>
    </submittedName>
</protein>
<evidence type="ECO:0000313" key="2">
    <source>
        <dbReference type="EMBL" id="VDC52062.1"/>
    </source>
</evidence>
<reference evidence="2 3" key="1">
    <citation type="submission" date="2018-11" db="EMBL/GenBank/DDBJ databases">
        <authorList>
            <person name="Peiro R."/>
            <person name="Begona"/>
            <person name="Cbmso G."/>
            <person name="Lopez M."/>
            <person name="Gonzalez S."/>
            <person name="Sacristan E."/>
            <person name="Castillo E."/>
        </authorList>
    </citation>
    <scope>NUCLEOTIDE SEQUENCE [LARGE SCALE GENOMIC DNA]</scope>
    <source>
        <strain evidence="2">Brev_genome</strain>
    </source>
</reference>